<feature type="transmembrane region" description="Helical" evidence="1">
    <location>
        <begin position="123"/>
        <end position="143"/>
    </location>
</feature>
<feature type="transmembrane region" description="Helical" evidence="1">
    <location>
        <begin position="72"/>
        <end position="90"/>
    </location>
</feature>
<protein>
    <submittedName>
        <fullName evidence="3">CAAX amino terminal protease</fullName>
    </submittedName>
</protein>
<feature type="domain" description="CAAX prenyl protease 2/Lysostaphin resistance protein A-like" evidence="2">
    <location>
        <begin position="37"/>
        <end position="136"/>
    </location>
</feature>
<dbReference type="InterPro" id="IPR052710">
    <property type="entry name" value="CAAX_protease"/>
</dbReference>
<dbReference type="AlphaFoldDB" id="M0PRP3"/>
<keyword evidence="1" id="KW-0472">Membrane</keyword>
<dbReference type="STRING" id="1230455.C462_00302"/>
<feature type="transmembrane region" description="Helical" evidence="1">
    <location>
        <begin position="29"/>
        <end position="51"/>
    </location>
</feature>
<evidence type="ECO:0000313" key="4">
    <source>
        <dbReference type="Proteomes" id="UP000011528"/>
    </source>
</evidence>
<dbReference type="Proteomes" id="UP000011528">
    <property type="component" value="Unassembled WGS sequence"/>
</dbReference>
<dbReference type="PANTHER" id="PTHR36435">
    <property type="entry name" value="SLR1288 PROTEIN"/>
    <property type="match status" value="1"/>
</dbReference>
<dbReference type="GO" id="GO:0080120">
    <property type="term" value="P:CAAX-box protein maturation"/>
    <property type="evidence" value="ECO:0007669"/>
    <property type="project" value="UniProtKB-ARBA"/>
</dbReference>
<dbReference type="GO" id="GO:0006508">
    <property type="term" value="P:proteolysis"/>
    <property type="evidence" value="ECO:0007669"/>
    <property type="project" value="UniProtKB-KW"/>
</dbReference>
<sequence length="144" mass="15654">MTAFLSLAVTDAIIPAVELSPGYMEYSNLGGLTGFGLIFAVVLSLTVIGPVEEFFFRGVIQGRLQVALGPRSAIGVASMIFALFHVYPVALLSPPGIVIAHMVVYYTFMGMIFGWVYRRTNTLIGPAFVHGTFNAVIFSLPFWN</sequence>
<keyword evidence="3" id="KW-0645">Protease</keyword>
<keyword evidence="1" id="KW-0812">Transmembrane</keyword>
<organism evidence="3 4">
    <name type="scientific">Halorubrum distributum JCM 13916</name>
    <dbReference type="NCBI Taxonomy" id="1230455"/>
    <lineage>
        <taxon>Archaea</taxon>
        <taxon>Methanobacteriati</taxon>
        <taxon>Methanobacteriota</taxon>
        <taxon>Stenosarchaea group</taxon>
        <taxon>Halobacteria</taxon>
        <taxon>Halobacteriales</taxon>
        <taxon>Haloferacaceae</taxon>
        <taxon>Halorubrum</taxon>
        <taxon>Halorubrum distributum group</taxon>
    </lineage>
</organism>
<evidence type="ECO:0000256" key="1">
    <source>
        <dbReference type="SAM" id="Phobius"/>
    </source>
</evidence>
<accession>M0PRP3</accession>
<name>M0PRP3_9EURY</name>
<keyword evidence="3" id="KW-0378">Hydrolase</keyword>
<feature type="transmembrane region" description="Helical" evidence="1">
    <location>
        <begin position="96"/>
        <end position="116"/>
    </location>
</feature>
<proteinExistence type="predicted"/>
<gene>
    <name evidence="3" type="ORF">C462_00302</name>
</gene>
<keyword evidence="1" id="KW-1133">Transmembrane helix</keyword>
<evidence type="ECO:0000313" key="3">
    <source>
        <dbReference type="EMBL" id="EMA72682.1"/>
    </source>
</evidence>
<reference evidence="3 4" key="1">
    <citation type="journal article" date="2014" name="PLoS Genet.">
        <title>Phylogenetically driven sequencing of extremely halophilic archaea reveals strategies for static and dynamic osmo-response.</title>
        <authorList>
            <person name="Becker E.A."/>
            <person name="Seitzer P.M."/>
            <person name="Tritt A."/>
            <person name="Larsen D."/>
            <person name="Krusor M."/>
            <person name="Yao A.I."/>
            <person name="Wu D."/>
            <person name="Madern D."/>
            <person name="Eisen J.A."/>
            <person name="Darling A.E."/>
            <person name="Facciotti M.T."/>
        </authorList>
    </citation>
    <scope>NUCLEOTIDE SEQUENCE [LARGE SCALE GENOMIC DNA]</scope>
    <source>
        <strain evidence="3 4">JCM 13916</strain>
    </source>
</reference>
<dbReference type="EMBL" id="AOJJ01000009">
    <property type="protein sequence ID" value="EMA72682.1"/>
    <property type="molecule type" value="Genomic_DNA"/>
</dbReference>
<dbReference type="PANTHER" id="PTHR36435:SF1">
    <property type="entry name" value="CAAX AMINO TERMINAL PROTEASE FAMILY PROTEIN"/>
    <property type="match status" value="1"/>
</dbReference>
<dbReference type="GO" id="GO:0004175">
    <property type="term" value="F:endopeptidase activity"/>
    <property type="evidence" value="ECO:0007669"/>
    <property type="project" value="UniProtKB-ARBA"/>
</dbReference>
<evidence type="ECO:0000259" key="2">
    <source>
        <dbReference type="Pfam" id="PF02517"/>
    </source>
</evidence>
<dbReference type="Pfam" id="PF02517">
    <property type="entry name" value="Rce1-like"/>
    <property type="match status" value="1"/>
</dbReference>
<dbReference type="InterPro" id="IPR003675">
    <property type="entry name" value="Rce1/LyrA-like_dom"/>
</dbReference>
<comment type="caution">
    <text evidence="3">The sequence shown here is derived from an EMBL/GenBank/DDBJ whole genome shotgun (WGS) entry which is preliminary data.</text>
</comment>